<dbReference type="RefSeq" id="WP_263051529.1">
    <property type="nucleotide sequence ID" value="NZ_CP106735.1"/>
</dbReference>
<dbReference type="Pfam" id="PF14436">
    <property type="entry name" value="EndoU_bacteria"/>
    <property type="match status" value="1"/>
</dbReference>
<evidence type="ECO:0000259" key="2">
    <source>
        <dbReference type="Pfam" id="PF14436"/>
    </source>
</evidence>
<dbReference type="EMBL" id="CP106735">
    <property type="protein sequence ID" value="UXX79798.1"/>
    <property type="molecule type" value="Genomic_DNA"/>
</dbReference>
<protein>
    <submittedName>
        <fullName evidence="3">EndoU domain-containing protein</fullName>
    </submittedName>
</protein>
<dbReference type="Gene3D" id="2.180.10.10">
    <property type="entry name" value="RHS repeat-associated core"/>
    <property type="match status" value="3"/>
</dbReference>
<evidence type="ECO:0000256" key="1">
    <source>
        <dbReference type="SAM" id="MobiDB-lite"/>
    </source>
</evidence>
<feature type="region of interest" description="Disordered" evidence="1">
    <location>
        <begin position="775"/>
        <end position="805"/>
    </location>
</feature>
<evidence type="ECO:0000313" key="4">
    <source>
        <dbReference type="Proteomes" id="UP001062165"/>
    </source>
</evidence>
<dbReference type="PANTHER" id="PTHR32305:SF15">
    <property type="entry name" value="PROTEIN RHSA-RELATED"/>
    <property type="match status" value="1"/>
</dbReference>
<dbReference type="InterPro" id="IPR022385">
    <property type="entry name" value="Rhs_assc_core"/>
</dbReference>
<organism evidence="3 4">
    <name type="scientific">Reichenbachiella carrageenanivorans</name>
    <dbReference type="NCBI Taxonomy" id="2979869"/>
    <lineage>
        <taxon>Bacteria</taxon>
        <taxon>Pseudomonadati</taxon>
        <taxon>Bacteroidota</taxon>
        <taxon>Cytophagia</taxon>
        <taxon>Cytophagales</taxon>
        <taxon>Reichenbachiellaceae</taxon>
        <taxon>Reichenbachiella</taxon>
    </lineage>
</organism>
<keyword evidence="4" id="KW-1185">Reference proteome</keyword>
<name>A0ABY6D408_9BACT</name>
<dbReference type="InterPro" id="IPR029501">
    <property type="entry name" value="EndoU_bac"/>
</dbReference>
<feature type="domain" description="Bacterial EndoU nuclease" evidence="2">
    <location>
        <begin position="2073"/>
        <end position="2147"/>
    </location>
</feature>
<evidence type="ECO:0000313" key="3">
    <source>
        <dbReference type="EMBL" id="UXX79798.1"/>
    </source>
</evidence>
<sequence length="2148" mass="239097">MKNFLTVFFIVLFSGSAFSQYNQSYFLFFGGGNYCATSQGRSLYLIYQYDPSDIPSNLTFELYRTSNLSSPISVKNTSAADMTYAFTLYFNDGAIGDSGPSEYGEGSYRVKLKRPGYADYWLTDTQVITKNQVAQAYVNIGFNYTGGPICEGNLLSFTSNTNLNASHYYWNLYTPGELDETYTNQNFSTTKFKSNSILSLTIYGTLGSCMTGSSPVTATFTKNMLPTSVLSIETPSVSIVSDKLVVCEGEQVSFFVDNSSHGGISPTYDWKVNNSTVQSGINSSWSSTTLQKNDVVSVEMTSRRNCITSGKVTSNSIQLEFIPTLTNFTLGGSLENLCPGINAPELQITSIYSQHGDGYQYDFENIHWYRKSDVTTNGYFVEVSNDSGLNTIYVAPAGHNQYYEGDQLYAEWKNPSCTYSVKTNTLEASMREIPEPIVDIDMLNHPICKDEDWVLNGTYENMSIRPDSEYWISGGNTISIGSSFTFTPEEREMLLVDNRIEYQVSGTKWCESTYRQYSSVINLDDVFDPVKGIPPLDINYFSCVGEDVVIEPIKVKGQAIVFFDANNQEISDGTTSTLNLDLLPSDEDYIYKYKYLPLGLCSRYSDDFGIITVDKDVYCDKRFNYTTVTSYSPELNESGAQVVASAQRVYYDQMGKALQSQVFKPEEDLVMASESLYDVYQRVVGNSLMAPITTPYGDWDMDGFGYKLKLITEPSSQEKYTTIHFDGARKNSPEPVASTTPGTLGWYYSANNTLEDNVPQTNFPYTRTDFYEDGSGEVKRSAAPGDALHMGSGRESVSKTLPVGDKNEELPNYNALRKVILGLESVPILDKVYKQVSIDPDQKEVVSYQAESGTIATAIVESAASHVVHFESDVDEDDQRMPLEIHIPRVIDAVTGEELDTEITLTNPESLSVHNKILDETPQSYSLANNKISLPKGIYSIKGVERVAYNSRYTEYSYNFYDNAGRLAASMAPLGVEKIMTDGVPATRTALTYTTFYSYDFQGHLIEMSEPDAGITKYLYRKDGSIRFSENQKQRGSSYSYTCYDASGRPVESGQYKGTDTFGSKNNPTILETKGMSGYINDTERVDWVETYYDVADPDLVWKGGTNNDLTDYMKSWFDAYYGEVYIHPGGLDNATAASAYAQNYTQDFLEGAVSYTKNNDVTTWYSYDEFGQVTFVVMYYKNMGANGRYFTIDYQYDYFGNVEEVAYQKHLVGESFYHHYEYNKNQQLTKVYTSQAGEDDPYKYLHATYHYYLHGPLKRVELAEDLQGLDYIYTVQGWLKAINNPNNNNDPGEDGSNEFFHDAFGMEIDYFDGDYTAAVDDKPNDQYGGNIRGITWGREGSEESVKEEVIVTGLVDHLEESLDAPLTADAIVEAQNSIEFLPGFDTNGYGLDAQLNPTAQIEGEMVTEVVPMAIDAQQYEYAYDFKNQLKEAVYTASTADASAYKVTGADNGIGYDANGNIQSLKRYDEEGTVADDLNYTYAYENEGTEHPFRDNNNQLDKVKDGSEIYADYQYNEIGQMTAAIGRGDYGDQYFDYDVTGKVMGIYGSEADKNNKENALASYQYDDRGFRVLKKVTVEDQTKETWYVRDASGNIIAIYETKNTGLELSELPIYGSGKIGTSFRDVQKHKYNYELTDHLGNVRAVVSKLKFFEVATLEDEYQMTESAVFENLNTYKQQDMMFNTTNINGNESHSVRLDGVNGIVGPAMSRAVNKGDKIAFSVNAMYDDGFSSTGLASDMFGLIAGAYGVSTGGESQQVFDGLNSAVASAAGFLAAPPAGVPKAYIQCLVFDKDFNDITPADAHAMVSDAAAGHASTAETISQEIEMPEDGYIYIYVANETQEAQVNFDDITVSILGFDISEMTDYYPFGSVASQWRNPQEKDYRFGYQGQFAEEDKETGFNHFESREYDPIIGRWMIPDPARQYPSPYVAMGNNPLGLIDPNGETSKSPSELNAAAYGDQASAFSVANVGGMGSAIRQYTMAHMEYEPSLNALDMVKDFGMEARSLIMEEASMAIVSEVAAIGLISSISKGFRAARYVNLASKSRTAHIIAGDATGGGHAWFGSLKSFSNGIRGKKTMFPATWSHKKIMHAVSEVVTSNPWVQQTGRAGERFTRSGQPVRYVTDGVYDGLRLRVINTGNEVITAFPLR</sequence>
<dbReference type="PANTHER" id="PTHR32305">
    <property type="match status" value="1"/>
</dbReference>
<proteinExistence type="predicted"/>
<gene>
    <name evidence="3" type="ORF">N7E81_01585</name>
</gene>
<reference evidence="3" key="1">
    <citation type="submission" date="2022-10" db="EMBL/GenBank/DDBJ databases">
        <title>Comparative genomics and taxonomic characterization of three novel marine species of genus Reichenbachiella exhibiting antioxidant and polysaccharide degradation activities.</title>
        <authorList>
            <person name="Muhammad N."/>
            <person name="Lee Y.-J."/>
            <person name="Ko J."/>
            <person name="Kim S.-G."/>
        </authorList>
    </citation>
    <scope>NUCLEOTIDE SEQUENCE</scope>
    <source>
        <strain evidence="3">Wsw4-B4</strain>
    </source>
</reference>
<accession>A0ABY6D408</accession>
<dbReference type="InterPro" id="IPR050708">
    <property type="entry name" value="T6SS_VgrG/RHS"/>
</dbReference>
<dbReference type="Proteomes" id="UP001062165">
    <property type="component" value="Chromosome"/>
</dbReference>
<dbReference type="NCBIfam" id="TIGR03696">
    <property type="entry name" value="Rhs_assc_core"/>
    <property type="match status" value="1"/>
</dbReference>